<evidence type="ECO:0000256" key="1">
    <source>
        <dbReference type="ARBA" id="ARBA00010928"/>
    </source>
</evidence>
<dbReference type="EMBL" id="KV749979">
    <property type="protein sequence ID" value="OCL06779.1"/>
    <property type="molecule type" value="Genomic_DNA"/>
</dbReference>
<accession>A0A8E2JRF8</accession>
<evidence type="ECO:0000313" key="5">
    <source>
        <dbReference type="EMBL" id="OCL06779.1"/>
    </source>
</evidence>
<dbReference type="PANTHER" id="PTHR43054:SF1">
    <property type="entry name" value="SCYLLO-INOSITOL 2-DEHYDROGENASE (NADP(+)) IOLU"/>
    <property type="match status" value="1"/>
</dbReference>
<dbReference type="Pfam" id="PF01408">
    <property type="entry name" value="GFO_IDH_MocA"/>
    <property type="match status" value="1"/>
</dbReference>
<keyword evidence="6" id="KW-1185">Reference proteome</keyword>
<dbReference type="OrthoDB" id="2129491at2759"/>
<dbReference type="SUPFAM" id="SSF51735">
    <property type="entry name" value="NAD(P)-binding Rossmann-fold domains"/>
    <property type="match status" value="1"/>
</dbReference>
<dbReference type="GO" id="GO:0000166">
    <property type="term" value="F:nucleotide binding"/>
    <property type="evidence" value="ECO:0007669"/>
    <property type="project" value="InterPro"/>
</dbReference>
<sequence length="332" mass="36513">MLNFAIIGTNWITAAFVTSAHATSKWQLSAVYSRKEETARDFAAKFTANAAIYTSLEALAADQSIDVVYVASPNSLHFAQAKQLLEARKHVVLEKPATSTSAELDILFRTARAHDVFLLEAFRHLHEVNFKILRDALPRLGPLYGASLNYAAYSSRYDNVLRGETPNIFSLDFSGGSLVDLGVYPISAAVALFGPPKAQQYFPVMIRTGADGGGVVLLQYDGFAVSMNASKIYTSTAPSEIYGEKGTLVIPSITDITSVKFLDAQKKGKSEELGKEKESLNLKEEADDFARIIEEKDWKMAEKLEKLSRAVLTVTENLRRANGLKFTVEKEA</sequence>
<dbReference type="Gene3D" id="3.30.360.10">
    <property type="entry name" value="Dihydrodipicolinate Reductase, domain 2"/>
    <property type="match status" value="1"/>
</dbReference>
<dbReference type="InterPro" id="IPR055170">
    <property type="entry name" value="GFO_IDH_MocA-like_dom"/>
</dbReference>
<dbReference type="Proteomes" id="UP000250140">
    <property type="component" value="Unassembled WGS sequence"/>
</dbReference>
<dbReference type="AlphaFoldDB" id="A0A8E2JRF8"/>
<feature type="chain" id="PRO_5034591667" evidence="2">
    <location>
        <begin position="23"/>
        <end position="332"/>
    </location>
</feature>
<dbReference type="PANTHER" id="PTHR43054">
    <property type="match status" value="1"/>
</dbReference>
<keyword evidence="2" id="KW-0732">Signal</keyword>
<evidence type="ECO:0000256" key="2">
    <source>
        <dbReference type="SAM" id="SignalP"/>
    </source>
</evidence>
<feature type="domain" description="GFO/IDH/MocA-like oxidoreductase" evidence="4">
    <location>
        <begin position="163"/>
        <end position="248"/>
    </location>
</feature>
<dbReference type="InterPro" id="IPR000683">
    <property type="entry name" value="Gfo/Idh/MocA-like_OxRdtase_N"/>
</dbReference>
<proteinExistence type="inferred from homology"/>
<feature type="signal peptide" evidence="2">
    <location>
        <begin position="1"/>
        <end position="22"/>
    </location>
</feature>
<reference evidence="5 6" key="1">
    <citation type="journal article" date="2016" name="Nat. Commun.">
        <title>Ectomycorrhizal ecology is imprinted in the genome of the dominant symbiotic fungus Cenococcum geophilum.</title>
        <authorList>
            <consortium name="DOE Joint Genome Institute"/>
            <person name="Peter M."/>
            <person name="Kohler A."/>
            <person name="Ohm R.A."/>
            <person name="Kuo A."/>
            <person name="Krutzmann J."/>
            <person name="Morin E."/>
            <person name="Arend M."/>
            <person name="Barry K.W."/>
            <person name="Binder M."/>
            <person name="Choi C."/>
            <person name="Clum A."/>
            <person name="Copeland A."/>
            <person name="Grisel N."/>
            <person name="Haridas S."/>
            <person name="Kipfer T."/>
            <person name="LaButti K."/>
            <person name="Lindquist E."/>
            <person name="Lipzen A."/>
            <person name="Maire R."/>
            <person name="Meier B."/>
            <person name="Mihaltcheva S."/>
            <person name="Molinier V."/>
            <person name="Murat C."/>
            <person name="Poggeler S."/>
            <person name="Quandt C.A."/>
            <person name="Sperisen C."/>
            <person name="Tritt A."/>
            <person name="Tisserant E."/>
            <person name="Crous P.W."/>
            <person name="Henrissat B."/>
            <person name="Nehls U."/>
            <person name="Egli S."/>
            <person name="Spatafora J.W."/>
            <person name="Grigoriev I.V."/>
            <person name="Martin F.M."/>
        </authorList>
    </citation>
    <scope>NUCLEOTIDE SEQUENCE [LARGE SCALE GENOMIC DNA]</scope>
    <source>
        <strain evidence="5 6">CBS 207.34</strain>
    </source>
</reference>
<evidence type="ECO:0000313" key="6">
    <source>
        <dbReference type="Proteomes" id="UP000250140"/>
    </source>
</evidence>
<organism evidence="5 6">
    <name type="scientific">Glonium stellatum</name>
    <dbReference type="NCBI Taxonomy" id="574774"/>
    <lineage>
        <taxon>Eukaryota</taxon>
        <taxon>Fungi</taxon>
        <taxon>Dikarya</taxon>
        <taxon>Ascomycota</taxon>
        <taxon>Pezizomycotina</taxon>
        <taxon>Dothideomycetes</taxon>
        <taxon>Pleosporomycetidae</taxon>
        <taxon>Gloniales</taxon>
        <taxon>Gloniaceae</taxon>
        <taxon>Glonium</taxon>
    </lineage>
</organism>
<name>A0A8E2JRF8_9PEZI</name>
<dbReference type="InterPro" id="IPR036291">
    <property type="entry name" value="NAD(P)-bd_dom_sf"/>
</dbReference>
<evidence type="ECO:0000259" key="4">
    <source>
        <dbReference type="Pfam" id="PF22725"/>
    </source>
</evidence>
<dbReference type="SUPFAM" id="SSF55347">
    <property type="entry name" value="Glyceraldehyde-3-phosphate dehydrogenase-like, C-terminal domain"/>
    <property type="match status" value="1"/>
</dbReference>
<protein>
    <submittedName>
        <fullName evidence="5">Oxidoreductase-like protein</fullName>
    </submittedName>
</protein>
<comment type="similarity">
    <text evidence="1">Belongs to the Gfo/Idh/MocA family.</text>
</comment>
<evidence type="ECO:0000259" key="3">
    <source>
        <dbReference type="Pfam" id="PF01408"/>
    </source>
</evidence>
<gene>
    <name evidence="5" type="ORF">AOQ84DRAFT_355316</name>
</gene>
<feature type="domain" description="Gfo/Idh/MocA-like oxidoreductase N-terminal" evidence="3">
    <location>
        <begin position="2"/>
        <end position="119"/>
    </location>
</feature>
<dbReference type="Pfam" id="PF22725">
    <property type="entry name" value="GFO_IDH_MocA_C3"/>
    <property type="match status" value="1"/>
</dbReference>
<dbReference type="Gene3D" id="3.40.50.720">
    <property type="entry name" value="NAD(P)-binding Rossmann-like Domain"/>
    <property type="match status" value="1"/>
</dbReference>